<protein>
    <submittedName>
        <fullName evidence="1">Uncharacterized protein</fullName>
    </submittedName>
</protein>
<dbReference type="Proteomes" id="UP000256650">
    <property type="component" value="Unassembled WGS sequence"/>
</dbReference>
<name>A0A3D8IBV7_9HELI</name>
<dbReference type="AlphaFoldDB" id="A0A3D8IBV7"/>
<organism evidence="1 2">
    <name type="scientific">Helicobacter ganmani</name>
    <dbReference type="NCBI Taxonomy" id="60246"/>
    <lineage>
        <taxon>Bacteria</taxon>
        <taxon>Pseudomonadati</taxon>
        <taxon>Campylobacterota</taxon>
        <taxon>Epsilonproteobacteria</taxon>
        <taxon>Campylobacterales</taxon>
        <taxon>Helicobacteraceae</taxon>
        <taxon>Helicobacter</taxon>
    </lineage>
</organism>
<dbReference type="OrthoDB" id="9831956at2"/>
<keyword evidence="2" id="KW-1185">Reference proteome</keyword>
<dbReference type="EMBL" id="NXLS01000006">
    <property type="protein sequence ID" value="RDU62525.1"/>
    <property type="molecule type" value="Genomic_DNA"/>
</dbReference>
<dbReference type="RefSeq" id="WP_115551790.1">
    <property type="nucleotide sequence ID" value="NZ_CAOOIB010000004.1"/>
</dbReference>
<dbReference type="GeneID" id="82535916"/>
<evidence type="ECO:0000313" key="1">
    <source>
        <dbReference type="EMBL" id="RDU62525.1"/>
    </source>
</evidence>
<evidence type="ECO:0000313" key="2">
    <source>
        <dbReference type="Proteomes" id="UP000256650"/>
    </source>
</evidence>
<reference evidence="1 2" key="1">
    <citation type="submission" date="2018-04" db="EMBL/GenBank/DDBJ databases">
        <title>Novel Campyloabacter and Helicobacter Species and Strains.</title>
        <authorList>
            <person name="Mannion A.J."/>
            <person name="Shen Z."/>
            <person name="Fox J.G."/>
        </authorList>
    </citation>
    <scope>NUCLEOTIDE SEQUENCE [LARGE SCALE GENOMIC DNA]</scope>
    <source>
        <strain evidence="1 2">MIT 99-5101</strain>
    </source>
</reference>
<accession>A0A3D8IBV7</accession>
<sequence length="160" mass="18516">MIFEKLKKIVIAYIANNFKLSNKLTKVNNHLGLKLTEIEKAQQVLAQKLQNLEKQMHLKLYSLDSKMQVLLRKSMENEIFALRNSVLPYANLPIRPSHFLLLSYNKHIPKYSHHNLGDFIQTIATKNALLFLNPKTTFEFFDRDSLISYYPVRGGGGIIL</sequence>
<gene>
    <name evidence="1" type="ORF">CQA43_06395</name>
</gene>
<proteinExistence type="predicted"/>
<comment type="caution">
    <text evidence="1">The sequence shown here is derived from an EMBL/GenBank/DDBJ whole genome shotgun (WGS) entry which is preliminary data.</text>
</comment>